<evidence type="ECO:0000256" key="3">
    <source>
        <dbReference type="SAM" id="Phobius"/>
    </source>
</evidence>
<keyword evidence="3" id="KW-1133">Transmembrane helix</keyword>
<accession>A0A7S4US25</accession>
<evidence type="ECO:0000313" key="4">
    <source>
        <dbReference type="EMBL" id="CAE4586374.1"/>
    </source>
</evidence>
<organism evidence="4">
    <name type="scientific">Alexandrium monilatum</name>
    <dbReference type="NCBI Taxonomy" id="311494"/>
    <lineage>
        <taxon>Eukaryota</taxon>
        <taxon>Sar</taxon>
        <taxon>Alveolata</taxon>
        <taxon>Dinophyceae</taxon>
        <taxon>Gonyaulacales</taxon>
        <taxon>Pyrocystaceae</taxon>
        <taxon>Alexandrium</taxon>
    </lineage>
</organism>
<evidence type="ECO:0000256" key="1">
    <source>
        <dbReference type="SAM" id="Coils"/>
    </source>
</evidence>
<feature type="coiled-coil region" evidence="1">
    <location>
        <begin position="203"/>
        <end position="253"/>
    </location>
</feature>
<feature type="compositionally biased region" description="Pro residues" evidence="2">
    <location>
        <begin position="377"/>
        <end position="391"/>
    </location>
</feature>
<feature type="region of interest" description="Disordered" evidence="2">
    <location>
        <begin position="366"/>
        <end position="391"/>
    </location>
</feature>
<name>A0A7S4US25_9DINO</name>
<keyword evidence="3" id="KW-0812">Transmembrane</keyword>
<keyword evidence="3" id="KW-0472">Membrane</keyword>
<gene>
    <name evidence="4" type="ORF">AMON00008_LOCUS21883</name>
</gene>
<reference evidence="4" key="1">
    <citation type="submission" date="2021-01" db="EMBL/GenBank/DDBJ databases">
        <authorList>
            <person name="Corre E."/>
            <person name="Pelletier E."/>
            <person name="Niang G."/>
            <person name="Scheremetjew M."/>
            <person name="Finn R."/>
            <person name="Kale V."/>
            <person name="Holt S."/>
            <person name="Cochrane G."/>
            <person name="Meng A."/>
            <person name="Brown T."/>
            <person name="Cohen L."/>
        </authorList>
    </citation>
    <scope>NUCLEOTIDE SEQUENCE</scope>
    <source>
        <strain evidence="4">CCMP3105</strain>
    </source>
</reference>
<feature type="transmembrane region" description="Helical" evidence="3">
    <location>
        <begin position="34"/>
        <end position="56"/>
    </location>
</feature>
<proteinExistence type="predicted"/>
<dbReference type="AlphaFoldDB" id="A0A7S4US25"/>
<dbReference type="EMBL" id="HBNR01031954">
    <property type="protein sequence ID" value="CAE4586374.1"/>
    <property type="molecule type" value="Transcribed_RNA"/>
</dbReference>
<protein>
    <submittedName>
        <fullName evidence="4">Uncharacterized protein</fullName>
    </submittedName>
</protein>
<evidence type="ECO:0000256" key="2">
    <source>
        <dbReference type="SAM" id="MobiDB-lite"/>
    </source>
</evidence>
<sequence length="391" mass="41644">MAMGGGSYGDGRVHSAGFDTAALWVRSRRERHQLVSLLMLGAAAWSAAVAMAAAFVPSCWPRLPFAAAPSARRPWEAAAPRILPARSAEAAETSEGSTSILPELLELAASAPGGGGEALAARVDADFGKILPEDLSELQMMIGRGDSASERAMAVAAGIQSALDQRMTAAKDAIEDLIENSSGNVNAGIRRCLKSQESPLPILIVLQLNIEQAKSDNDEEKLRALLHINTVINEELEKKVSRVRGLLNKLLRMDDADIRGNLLRHHLTPVQVGVGPDDEDGAPQLSAALVPPGRLASAISQLVSDVDRQLRVAVGEADESRFDMIERIRLVAKEARSVIGDIYGEAEMNTFGADLTPAFTALMSHKASLQEREQASEPPPPSEPLPPSVQA</sequence>
<keyword evidence="1" id="KW-0175">Coiled coil</keyword>